<evidence type="ECO:0000313" key="2">
    <source>
        <dbReference type="EMBL" id="MBA8952656.1"/>
    </source>
</evidence>
<keyword evidence="1" id="KW-1133">Transmembrane helix</keyword>
<keyword evidence="1" id="KW-0472">Membrane</keyword>
<feature type="transmembrane region" description="Helical" evidence="1">
    <location>
        <begin position="60"/>
        <end position="84"/>
    </location>
</feature>
<organism evidence="2 3">
    <name type="scientific">Actinomadura namibiensis</name>
    <dbReference type="NCBI Taxonomy" id="182080"/>
    <lineage>
        <taxon>Bacteria</taxon>
        <taxon>Bacillati</taxon>
        <taxon>Actinomycetota</taxon>
        <taxon>Actinomycetes</taxon>
        <taxon>Streptosporangiales</taxon>
        <taxon>Thermomonosporaceae</taxon>
        <taxon>Actinomadura</taxon>
    </lineage>
</organism>
<comment type="caution">
    <text evidence="2">The sequence shown here is derived from an EMBL/GenBank/DDBJ whole genome shotgun (WGS) entry which is preliminary data.</text>
</comment>
<protein>
    <recommendedName>
        <fullName evidence="4">DUF1449 family protein</fullName>
    </recommendedName>
</protein>
<dbReference type="AlphaFoldDB" id="A0A7W3LQT2"/>
<name>A0A7W3LQT2_ACTNM</name>
<evidence type="ECO:0000313" key="3">
    <source>
        <dbReference type="Proteomes" id="UP000572680"/>
    </source>
</evidence>
<sequence>MGEFLDAALGFPAVLFSFALMVVTGYWALVLFGALGTDALDVDAEAGAGDGGEGGGLGDLMAWAGLGGVSVTVALSLLVALAWFLSLAGQVLVGVAHAWVTVPVLGAAVAGAWLGTRALVRPLRWVFPADVAPSRRDFVGRVCVVRTGRVTAGFGQAEVTAADGSTAVVQIRVPDGDAAALPFGATALIFDYDAGGEVFLVMPYDTALDPGR</sequence>
<gene>
    <name evidence="2" type="ORF">HNR61_004302</name>
</gene>
<keyword evidence="1" id="KW-0812">Transmembrane</keyword>
<accession>A0A7W3LQT2</accession>
<dbReference type="RefSeq" id="WP_182844915.1">
    <property type="nucleotide sequence ID" value="NZ_BAAALP010000005.1"/>
</dbReference>
<feature type="transmembrane region" description="Helical" evidence="1">
    <location>
        <begin position="7"/>
        <end position="29"/>
    </location>
</feature>
<evidence type="ECO:0000256" key="1">
    <source>
        <dbReference type="SAM" id="Phobius"/>
    </source>
</evidence>
<dbReference type="EMBL" id="JACJIA010000005">
    <property type="protein sequence ID" value="MBA8952656.1"/>
    <property type="molecule type" value="Genomic_DNA"/>
</dbReference>
<reference evidence="2 3" key="1">
    <citation type="submission" date="2020-08" db="EMBL/GenBank/DDBJ databases">
        <title>Genomic Encyclopedia of Type Strains, Phase IV (KMG-IV): sequencing the most valuable type-strain genomes for metagenomic binning, comparative biology and taxonomic classification.</title>
        <authorList>
            <person name="Goeker M."/>
        </authorList>
    </citation>
    <scope>NUCLEOTIDE SEQUENCE [LARGE SCALE GENOMIC DNA]</scope>
    <source>
        <strain evidence="2 3">DSM 44197</strain>
    </source>
</reference>
<feature type="transmembrane region" description="Helical" evidence="1">
    <location>
        <begin position="91"/>
        <end position="114"/>
    </location>
</feature>
<evidence type="ECO:0008006" key="4">
    <source>
        <dbReference type="Google" id="ProtNLM"/>
    </source>
</evidence>
<proteinExistence type="predicted"/>
<keyword evidence="3" id="KW-1185">Reference proteome</keyword>
<dbReference type="Proteomes" id="UP000572680">
    <property type="component" value="Unassembled WGS sequence"/>
</dbReference>